<evidence type="ECO:0000313" key="4">
    <source>
        <dbReference type="Proteomes" id="UP001166286"/>
    </source>
</evidence>
<feature type="compositionally biased region" description="Basic residues" evidence="1">
    <location>
        <begin position="118"/>
        <end position="127"/>
    </location>
</feature>
<reference evidence="3" key="1">
    <citation type="submission" date="2023-03" db="EMBL/GenBank/DDBJ databases">
        <title>Complete genome of Cladonia borealis.</title>
        <authorList>
            <person name="Park H."/>
        </authorList>
    </citation>
    <scope>NUCLEOTIDE SEQUENCE</scope>
    <source>
        <strain evidence="3">ANT050790</strain>
    </source>
</reference>
<gene>
    <name evidence="3" type="ORF">JMJ35_006161</name>
</gene>
<proteinExistence type="predicted"/>
<feature type="transmembrane region" description="Helical" evidence="2">
    <location>
        <begin position="73"/>
        <end position="93"/>
    </location>
</feature>
<dbReference type="EMBL" id="JAFEKC020000013">
    <property type="protein sequence ID" value="KAK0511588.1"/>
    <property type="molecule type" value="Genomic_DNA"/>
</dbReference>
<dbReference type="AlphaFoldDB" id="A0AA39V0W5"/>
<sequence length="259" mass="27625">MASAAATTTTTTTPSLQAPIRPISSAAPSTLTISSSAATPTPAPPGSPSSGIKIILVAPCSAWACWSRSQKDAVIAISALIGLAFVAILIYIYRVHRKRAKRLAELEKGPDFVDERRRMGKGSRSRSRGLSLKGRWKGKERERGSVSRRRGGIEGLENIEMGPAVARSLIESGVLNPTAGVTSTGGVGEEKRFEGGEYRMSGGLSPREGEKGVVLDQSDIHPLKREEKLPEVMKEAGMAWDDQAWKWEGDGKGSQDGNG</sequence>
<name>A0AA39V0W5_9LECA</name>
<keyword evidence="4" id="KW-1185">Reference proteome</keyword>
<feature type="compositionally biased region" description="Basic and acidic residues" evidence="1">
    <location>
        <begin position="188"/>
        <end position="197"/>
    </location>
</feature>
<keyword evidence="2" id="KW-1133">Transmembrane helix</keyword>
<feature type="region of interest" description="Disordered" evidence="1">
    <location>
        <begin position="177"/>
        <end position="212"/>
    </location>
</feature>
<keyword evidence="2" id="KW-0812">Transmembrane</keyword>
<feature type="compositionally biased region" description="Low complexity" evidence="1">
    <location>
        <begin position="1"/>
        <end position="13"/>
    </location>
</feature>
<comment type="caution">
    <text evidence="3">The sequence shown here is derived from an EMBL/GenBank/DDBJ whole genome shotgun (WGS) entry which is preliminary data.</text>
</comment>
<evidence type="ECO:0000256" key="1">
    <source>
        <dbReference type="SAM" id="MobiDB-lite"/>
    </source>
</evidence>
<organism evidence="3 4">
    <name type="scientific">Cladonia borealis</name>
    <dbReference type="NCBI Taxonomy" id="184061"/>
    <lineage>
        <taxon>Eukaryota</taxon>
        <taxon>Fungi</taxon>
        <taxon>Dikarya</taxon>
        <taxon>Ascomycota</taxon>
        <taxon>Pezizomycotina</taxon>
        <taxon>Lecanoromycetes</taxon>
        <taxon>OSLEUM clade</taxon>
        <taxon>Lecanoromycetidae</taxon>
        <taxon>Lecanorales</taxon>
        <taxon>Lecanorineae</taxon>
        <taxon>Cladoniaceae</taxon>
        <taxon>Cladonia</taxon>
    </lineage>
</organism>
<accession>A0AA39V0W5</accession>
<keyword evidence="2" id="KW-0472">Membrane</keyword>
<protein>
    <submittedName>
        <fullName evidence="3">Uncharacterized protein</fullName>
    </submittedName>
</protein>
<evidence type="ECO:0000256" key="2">
    <source>
        <dbReference type="SAM" id="Phobius"/>
    </source>
</evidence>
<feature type="region of interest" description="Disordered" evidence="1">
    <location>
        <begin position="115"/>
        <end position="149"/>
    </location>
</feature>
<feature type="region of interest" description="Disordered" evidence="1">
    <location>
        <begin position="1"/>
        <end position="20"/>
    </location>
</feature>
<evidence type="ECO:0000313" key="3">
    <source>
        <dbReference type="EMBL" id="KAK0511588.1"/>
    </source>
</evidence>
<dbReference type="Proteomes" id="UP001166286">
    <property type="component" value="Unassembled WGS sequence"/>
</dbReference>